<proteinExistence type="predicted"/>
<feature type="compositionally biased region" description="Basic and acidic residues" evidence="3">
    <location>
        <begin position="356"/>
        <end position="368"/>
    </location>
</feature>
<comment type="caution">
    <text evidence="5">The sequence shown here is derived from an EMBL/GenBank/DDBJ whole genome shotgun (WGS) entry which is preliminary data.</text>
</comment>
<dbReference type="InterPro" id="IPR035920">
    <property type="entry name" value="YhbY-like_sf"/>
</dbReference>
<dbReference type="Pfam" id="PF01985">
    <property type="entry name" value="CRS1_YhbY"/>
    <property type="match status" value="1"/>
</dbReference>
<gene>
    <name evidence="5" type="ORF">ACMD2_24918</name>
</gene>
<evidence type="ECO:0000256" key="1">
    <source>
        <dbReference type="ARBA" id="ARBA00022884"/>
    </source>
</evidence>
<dbReference type="PROSITE" id="PS51295">
    <property type="entry name" value="CRM"/>
    <property type="match status" value="1"/>
</dbReference>
<evidence type="ECO:0000259" key="4">
    <source>
        <dbReference type="PROSITE" id="PS51295"/>
    </source>
</evidence>
<organism evidence="5 6">
    <name type="scientific">Ananas comosus</name>
    <name type="common">Pineapple</name>
    <name type="synonym">Ananas ananas</name>
    <dbReference type="NCBI Taxonomy" id="4615"/>
    <lineage>
        <taxon>Eukaryota</taxon>
        <taxon>Viridiplantae</taxon>
        <taxon>Streptophyta</taxon>
        <taxon>Embryophyta</taxon>
        <taxon>Tracheophyta</taxon>
        <taxon>Spermatophyta</taxon>
        <taxon>Magnoliopsida</taxon>
        <taxon>Liliopsida</taxon>
        <taxon>Poales</taxon>
        <taxon>Bromeliaceae</taxon>
        <taxon>Bromelioideae</taxon>
        <taxon>Ananas</taxon>
    </lineage>
</organism>
<evidence type="ECO:0000313" key="5">
    <source>
        <dbReference type="EMBL" id="OAY70193.1"/>
    </source>
</evidence>
<dbReference type="SMART" id="SM01103">
    <property type="entry name" value="CRS1_YhbY"/>
    <property type="match status" value="1"/>
</dbReference>
<dbReference type="Proteomes" id="UP000092600">
    <property type="component" value="Unassembled WGS sequence"/>
</dbReference>
<keyword evidence="1 2" id="KW-0694">RNA-binding</keyword>
<dbReference type="InterPro" id="IPR001890">
    <property type="entry name" value="RNA-binding_CRM"/>
</dbReference>
<dbReference type="EMBL" id="LSRQ01004028">
    <property type="protein sequence ID" value="OAY70193.1"/>
    <property type="molecule type" value="Genomic_DNA"/>
</dbReference>
<dbReference type="GO" id="GO:0003723">
    <property type="term" value="F:RNA binding"/>
    <property type="evidence" value="ECO:0007669"/>
    <property type="project" value="UniProtKB-UniRule"/>
</dbReference>
<dbReference type="Gene3D" id="3.30.110.60">
    <property type="entry name" value="YhbY-like"/>
    <property type="match status" value="1"/>
</dbReference>
<dbReference type="InterPro" id="IPR040286">
    <property type="entry name" value="At3g25440-like"/>
</dbReference>
<dbReference type="AlphaFoldDB" id="A0A199UZL5"/>
<evidence type="ECO:0000256" key="2">
    <source>
        <dbReference type="PROSITE-ProRule" id="PRU00626"/>
    </source>
</evidence>
<evidence type="ECO:0000256" key="3">
    <source>
        <dbReference type="SAM" id="MobiDB-lite"/>
    </source>
</evidence>
<reference evidence="5 6" key="1">
    <citation type="journal article" date="2016" name="DNA Res.">
        <title>The draft genome of MD-2 pineapple using hybrid error correction of long reads.</title>
        <authorList>
            <person name="Redwan R.M."/>
            <person name="Saidin A."/>
            <person name="Kumar S.V."/>
        </authorList>
    </citation>
    <scope>NUCLEOTIDE SEQUENCE [LARGE SCALE GENOMIC DNA]</scope>
    <source>
        <strain evidence="6">cv. MD2</strain>
        <tissue evidence="5">Leaf</tissue>
    </source>
</reference>
<dbReference type="PANTHER" id="PTHR31426">
    <property type="entry name" value="GROUP II INTRON SPLICING FACTOR CRS1-LIKE"/>
    <property type="match status" value="1"/>
</dbReference>
<feature type="region of interest" description="Disordered" evidence="3">
    <location>
        <begin position="356"/>
        <end position="429"/>
    </location>
</feature>
<feature type="compositionally biased region" description="Acidic residues" evidence="3">
    <location>
        <begin position="406"/>
        <end position="424"/>
    </location>
</feature>
<dbReference type="STRING" id="4615.A0A199UZL5"/>
<name>A0A199UZL5_ANACO</name>
<dbReference type="SUPFAM" id="SSF75471">
    <property type="entry name" value="YhbY-like"/>
    <property type="match status" value="1"/>
</dbReference>
<sequence>MARRFPSLLRRAFPPPSSPPPLRAYLVSPRFLTPHFPTRHAFPFPEDSDRSNPQNTSWVLRDSIHNLENIRPFRANLHLGSLTTSPSTSNLPYKIFNQGLGFLNNTNKFYVNSWCCMHTSQYFCNTAEIVAQPQENSGNMESGNAKAKRKKLKGKRAVVRWLKFFRWKKKKEYERMTTEEKILYRLKKAHRKEQRLAEALKKIEPPEPSEPTHDPEILTPEEHFYLLKMGRKCKNYVPVGRRGIFQGVILNMHLHWKKHQTVKIIVKTFTPEEVREIAVELARLSGGIVLDIVEENTIIMYRGKNYVQPPTEIMSPKVTLSRKKALDKSKYRDALRAVRSNIPRLQQELTDLQLEMKQEGESEHRPASEEETASAKSPELLEKSEAEISGLIDSDDSSTESVTFSESEDLSDIFETDSEGQTQDELDRPLYLDTVERFPSQNDGEAEDFEEHLRKIASVAKTGDSTQRELKAADLDEVDRIFLRASSLLKNKR</sequence>
<feature type="domain" description="CRM" evidence="4">
    <location>
        <begin position="216"/>
        <end position="313"/>
    </location>
</feature>
<dbReference type="PANTHER" id="PTHR31426:SF5">
    <property type="entry name" value="OS04G0492900 PROTEIN"/>
    <property type="match status" value="1"/>
</dbReference>
<evidence type="ECO:0000313" key="6">
    <source>
        <dbReference type="Proteomes" id="UP000092600"/>
    </source>
</evidence>
<protein>
    <submittedName>
        <fullName evidence="5">Putative CRM domain-containing protein, chloroplastic</fullName>
    </submittedName>
</protein>
<accession>A0A199UZL5</accession>